<dbReference type="NCBIfam" id="TIGR00262">
    <property type="entry name" value="trpA"/>
    <property type="match status" value="1"/>
</dbReference>
<comment type="caution">
    <text evidence="11">The sequence shown here is derived from an EMBL/GenBank/DDBJ whole genome shotgun (WGS) entry which is preliminary data.</text>
</comment>
<evidence type="ECO:0000256" key="4">
    <source>
        <dbReference type="ARBA" id="ARBA00022605"/>
    </source>
</evidence>
<evidence type="ECO:0000256" key="2">
    <source>
        <dbReference type="ARBA" id="ARBA00004733"/>
    </source>
</evidence>
<protein>
    <recommendedName>
        <fullName evidence="9">Tryptophan synthase alpha chain</fullName>
        <ecNumber evidence="9">4.2.1.20</ecNumber>
    </recommendedName>
</protein>
<evidence type="ECO:0000313" key="11">
    <source>
        <dbReference type="EMBL" id="NQV64470.1"/>
    </source>
</evidence>
<dbReference type="HAMAP" id="MF_00131">
    <property type="entry name" value="Trp_synth_alpha"/>
    <property type="match status" value="1"/>
</dbReference>
<dbReference type="PANTHER" id="PTHR43406:SF1">
    <property type="entry name" value="TRYPTOPHAN SYNTHASE ALPHA CHAIN, CHLOROPLASTIC"/>
    <property type="match status" value="1"/>
</dbReference>
<evidence type="ECO:0000256" key="7">
    <source>
        <dbReference type="ARBA" id="ARBA00023239"/>
    </source>
</evidence>
<comment type="similarity">
    <text evidence="9 10">Belongs to the TrpA family.</text>
</comment>
<evidence type="ECO:0000256" key="1">
    <source>
        <dbReference type="ARBA" id="ARBA00003365"/>
    </source>
</evidence>
<evidence type="ECO:0000256" key="5">
    <source>
        <dbReference type="ARBA" id="ARBA00022822"/>
    </source>
</evidence>
<dbReference type="SUPFAM" id="SSF51366">
    <property type="entry name" value="Ribulose-phoshate binding barrel"/>
    <property type="match status" value="1"/>
</dbReference>
<feature type="active site" description="Proton acceptor" evidence="9">
    <location>
        <position position="60"/>
    </location>
</feature>
<proteinExistence type="inferred from homology"/>
<dbReference type="EC" id="4.2.1.20" evidence="9"/>
<reference evidence="11" key="1">
    <citation type="submission" date="2020-05" db="EMBL/GenBank/DDBJ databases">
        <title>Sulfur intermediates as new biogeochemical hubs in an aquatic model microbial ecosystem.</title>
        <authorList>
            <person name="Vigneron A."/>
        </authorList>
    </citation>
    <scope>NUCLEOTIDE SEQUENCE</scope>
    <source>
        <strain evidence="11">Bin.250</strain>
    </source>
</reference>
<dbReference type="InterPro" id="IPR013785">
    <property type="entry name" value="Aldolase_TIM"/>
</dbReference>
<dbReference type="AlphaFoldDB" id="A0A973A7T7"/>
<dbReference type="GO" id="GO:0005829">
    <property type="term" value="C:cytosol"/>
    <property type="evidence" value="ECO:0007669"/>
    <property type="project" value="TreeGrafter"/>
</dbReference>
<keyword evidence="4 9" id="KW-0028">Amino-acid biosynthesis</keyword>
<dbReference type="Gene3D" id="3.20.20.70">
    <property type="entry name" value="Aldolase class I"/>
    <property type="match status" value="1"/>
</dbReference>
<evidence type="ECO:0000256" key="8">
    <source>
        <dbReference type="ARBA" id="ARBA00049047"/>
    </source>
</evidence>
<dbReference type="Pfam" id="PF00290">
    <property type="entry name" value="Trp_syntA"/>
    <property type="match status" value="1"/>
</dbReference>
<comment type="pathway">
    <text evidence="2 9">Amino-acid biosynthesis; L-tryptophan biosynthesis; L-tryptophan from chorismate: step 5/5.</text>
</comment>
<evidence type="ECO:0000256" key="3">
    <source>
        <dbReference type="ARBA" id="ARBA00011270"/>
    </source>
</evidence>
<gene>
    <name evidence="9" type="primary">trpA</name>
    <name evidence="11" type="ORF">HQ497_03805</name>
</gene>
<keyword evidence="7 9" id="KW-0456">Lyase</keyword>
<dbReference type="Proteomes" id="UP000754644">
    <property type="component" value="Unassembled WGS sequence"/>
</dbReference>
<evidence type="ECO:0000256" key="6">
    <source>
        <dbReference type="ARBA" id="ARBA00023141"/>
    </source>
</evidence>
<accession>A0A973A7T7</accession>
<dbReference type="PANTHER" id="PTHR43406">
    <property type="entry name" value="TRYPTOPHAN SYNTHASE, ALPHA CHAIN"/>
    <property type="match status" value="1"/>
</dbReference>
<evidence type="ECO:0000256" key="9">
    <source>
        <dbReference type="HAMAP-Rule" id="MF_00131"/>
    </source>
</evidence>
<dbReference type="InterPro" id="IPR011060">
    <property type="entry name" value="RibuloseP-bd_barrel"/>
</dbReference>
<keyword evidence="5 9" id="KW-0822">Tryptophan biosynthesis</keyword>
<dbReference type="FunFam" id="3.20.20.70:FF:000037">
    <property type="entry name" value="Tryptophan synthase alpha chain"/>
    <property type="match status" value="1"/>
</dbReference>
<dbReference type="EMBL" id="JABMOJ010000136">
    <property type="protein sequence ID" value="NQV64470.1"/>
    <property type="molecule type" value="Genomic_DNA"/>
</dbReference>
<name>A0A973A7T7_9GAMM</name>
<sequence>MSRIADCFQRLADNRQKALVVYVVAGDPTPAITVPLMHDMVASGASIIELGVPFTDPEAEGPVIQLAHERAMRHRVILRNTIAMVASFREQDTVTPVVLMGYINPIEAMGYEAFAALAASAGVDGTILVNVPPEEGRVLDQAMISQGLDPIYLLAPTTPEARARMIFERTRGFTYYVSVKGTTGAGNLDIDEVTRRVAAFKAYATTPIVVGFGIKDGESAAQIARVSDGAVVGTALVSLIAANEQDPVRLREAVSELVADMRAAMDAVS</sequence>
<dbReference type="GO" id="GO:0004834">
    <property type="term" value="F:tryptophan synthase activity"/>
    <property type="evidence" value="ECO:0007669"/>
    <property type="project" value="UniProtKB-UniRule"/>
</dbReference>
<evidence type="ECO:0000313" key="12">
    <source>
        <dbReference type="Proteomes" id="UP000754644"/>
    </source>
</evidence>
<feature type="active site" description="Proton acceptor" evidence="9">
    <location>
        <position position="49"/>
    </location>
</feature>
<keyword evidence="6 9" id="KW-0057">Aromatic amino acid biosynthesis</keyword>
<dbReference type="CDD" id="cd04724">
    <property type="entry name" value="Tryptophan_synthase_alpha"/>
    <property type="match status" value="1"/>
</dbReference>
<dbReference type="InterPro" id="IPR002028">
    <property type="entry name" value="Trp_synthase_suA"/>
</dbReference>
<comment type="function">
    <text evidence="1 9">The alpha subunit is responsible for the aldol cleavage of indoleglycerol phosphate to indole and glyceraldehyde 3-phosphate.</text>
</comment>
<evidence type="ECO:0000256" key="10">
    <source>
        <dbReference type="RuleBase" id="RU003662"/>
    </source>
</evidence>
<comment type="subunit">
    <text evidence="3 9">Tetramer of two alpha and two beta chains.</text>
</comment>
<comment type="catalytic activity">
    <reaction evidence="8 9">
        <text>(1S,2R)-1-C-(indol-3-yl)glycerol 3-phosphate + L-serine = D-glyceraldehyde 3-phosphate + L-tryptophan + H2O</text>
        <dbReference type="Rhea" id="RHEA:10532"/>
        <dbReference type="ChEBI" id="CHEBI:15377"/>
        <dbReference type="ChEBI" id="CHEBI:33384"/>
        <dbReference type="ChEBI" id="CHEBI:57912"/>
        <dbReference type="ChEBI" id="CHEBI:58866"/>
        <dbReference type="ChEBI" id="CHEBI:59776"/>
        <dbReference type="EC" id="4.2.1.20"/>
    </reaction>
</comment>
<organism evidence="11 12">
    <name type="scientific">SAR86 cluster bacterium</name>
    <dbReference type="NCBI Taxonomy" id="2030880"/>
    <lineage>
        <taxon>Bacteria</taxon>
        <taxon>Pseudomonadati</taxon>
        <taxon>Pseudomonadota</taxon>
        <taxon>Gammaproteobacteria</taxon>
        <taxon>SAR86 cluster</taxon>
    </lineage>
</organism>